<dbReference type="Pfam" id="PF25963">
    <property type="entry name" value="Beta-barrel_AAEA"/>
    <property type="match status" value="1"/>
</dbReference>
<dbReference type="RefSeq" id="WP_167613866.1">
    <property type="nucleotide sequence ID" value="NZ_SOYS01000009.1"/>
</dbReference>
<dbReference type="Proteomes" id="UP000697927">
    <property type="component" value="Unassembled WGS sequence"/>
</dbReference>
<reference evidence="2 3" key="1">
    <citation type="journal article" date="2020" name="Microorganisms">
        <title>Polyphasic Characterisation of Cedecea colo sp. nov., a New Enteric Bacterium Isolated from the Koala Hindgut.</title>
        <authorList>
            <person name="Boath J.M."/>
            <person name="Dakhal S."/>
            <person name="Van T.T.H."/>
            <person name="Moore R.J."/>
            <person name="Dekiwadia C."/>
            <person name="Macreadie I.G."/>
        </authorList>
    </citation>
    <scope>NUCLEOTIDE SEQUENCE [LARGE SCALE GENOMIC DNA]</scope>
    <source>
        <strain evidence="2 3">ZA</strain>
    </source>
</reference>
<proteinExistence type="predicted"/>
<dbReference type="InterPro" id="IPR058634">
    <property type="entry name" value="AaeA-lik-b-barrel"/>
</dbReference>
<name>A0ABX0VSD7_9ENTR</name>
<accession>A0ABX0VSD7</accession>
<organism evidence="2 3">
    <name type="scientific">Cedecea colo</name>
    <dbReference type="NCBI Taxonomy" id="2552946"/>
    <lineage>
        <taxon>Bacteria</taxon>
        <taxon>Pseudomonadati</taxon>
        <taxon>Pseudomonadota</taxon>
        <taxon>Gammaproteobacteria</taxon>
        <taxon>Enterobacterales</taxon>
        <taxon>Enterobacteriaceae</taxon>
        <taxon>Cedecea</taxon>
    </lineage>
</organism>
<protein>
    <recommendedName>
        <fullName evidence="1">p-hydroxybenzoic acid efflux pump subunit AaeA-like beta-barrel domain-containing protein</fullName>
    </recommendedName>
</protein>
<evidence type="ECO:0000259" key="1">
    <source>
        <dbReference type="Pfam" id="PF25963"/>
    </source>
</evidence>
<comment type="caution">
    <text evidence="2">The sequence shown here is derived from an EMBL/GenBank/DDBJ whole genome shotgun (WGS) entry which is preliminary data.</text>
</comment>
<dbReference type="EMBL" id="SOYS01000009">
    <property type="protein sequence ID" value="NIY49252.1"/>
    <property type="molecule type" value="Genomic_DNA"/>
</dbReference>
<keyword evidence="3" id="KW-1185">Reference proteome</keyword>
<evidence type="ECO:0000313" key="3">
    <source>
        <dbReference type="Proteomes" id="UP000697927"/>
    </source>
</evidence>
<feature type="domain" description="p-hydroxybenzoic acid efflux pump subunit AaeA-like beta-barrel" evidence="1">
    <location>
        <begin position="29"/>
        <end position="91"/>
    </location>
</feature>
<evidence type="ECO:0000313" key="2">
    <source>
        <dbReference type="EMBL" id="NIY49252.1"/>
    </source>
</evidence>
<gene>
    <name evidence="2" type="ORF">E2L00_17500</name>
</gene>
<sequence length="96" mass="10391">MSKNFALRSGAYAIAGQPLMALANNSGCYIAGYFEETRQIHIKNGDKVINYIMSNNRPLSGHFDGLSAGINDSERATEAGNLPANVNPTCSVFRHE</sequence>